<evidence type="ECO:0000313" key="2">
    <source>
        <dbReference type="EMBL" id="TVY09712.1"/>
    </source>
</evidence>
<dbReference type="RefSeq" id="WP_144846768.1">
    <property type="nucleotide sequence ID" value="NZ_VNJI01000012.1"/>
</dbReference>
<dbReference type="PANTHER" id="PTHR43155">
    <property type="entry name" value="CYCLIC DI-GMP PHOSPHODIESTERASE PA4108-RELATED"/>
    <property type="match status" value="1"/>
</dbReference>
<dbReference type="Pfam" id="PF13487">
    <property type="entry name" value="HD_5"/>
    <property type="match status" value="1"/>
</dbReference>
<evidence type="ECO:0000313" key="3">
    <source>
        <dbReference type="Proteomes" id="UP000317036"/>
    </source>
</evidence>
<proteinExistence type="predicted"/>
<dbReference type="Gene3D" id="1.10.3210.10">
    <property type="entry name" value="Hypothetical protein af1432"/>
    <property type="match status" value="1"/>
</dbReference>
<dbReference type="AlphaFoldDB" id="A0A559KC46"/>
<dbReference type="OrthoDB" id="9759601at2"/>
<evidence type="ECO:0000259" key="1">
    <source>
        <dbReference type="PROSITE" id="PS51832"/>
    </source>
</evidence>
<feature type="domain" description="HD-GYP" evidence="1">
    <location>
        <begin position="113"/>
        <end position="309"/>
    </location>
</feature>
<dbReference type="SUPFAM" id="SSF109604">
    <property type="entry name" value="HD-domain/PDEase-like"/>
    <property type="match status" value="1"/>
</dbReference>
<dbReference type="InterPro" id="IPR037522">
    <property type="entry name" value="HD_GYP_dom"/>
</dbReference>
<gene>
    <name evidence="2" type="ORF">FPZ49_11780</name>
</gene>
<dbReference type="EMBL" id="VNJI01000012">
    <property type="protein sequence ID" value="TVY09712.1"/>
    <property type="molecule type" value="Genomic_DNA"/>
</dbReference>
<dbReference type="InterPro" id="IPR003607">
    <property type="entry name" value="HD/PDEase_dom"/>
</dbReference>
<organism evidence="2 3">
    <name type="scientific">Paenibacillus cremeus</name>
    <dbReference type="NCBI Taxonomy" id="2163881"/>
    <lineage>
        <taxon>Bacteria</taxon>
        <taxon>Bacillati</taxon>
        <taxon>Bacillota</taxon>
        <taxon>Bacilli</taxon>
        <taxon>Bacillales</taxon>
        <taxon>Paenibacillaceae</taxon>
        <taxon>Paenibacillus</taxon>
    </lineage>
</organism>
<sequence>MRKVHISSARSGDVLGKPIWSANGTILLGVGVKLSDRYIELLKSYGIDYLYLEDQFTSDIIPENIIRDETRKKAVETVYKTMVDLTKAPQMKSKASNPMMGQTFDKIFSEIMIDIASRKDMLISLSNLHLKEGYLFHHSVNVAILAGILGVAKGYNRTRLMELGVGALLFDVGMTVFPDELWQKSTDFTNEQKERIKNHTEEGYNLLRKQFDISLVSAHCALQHHERFDGTGYPRGLKGKEIHEFAQIVAIADVFDALTSPRSYRHAYSQSEAIEFLYANGNQWFDIELIRIFCSHIALYPIASTVLLNTGQVGVVASINPLASNRPVIRIIQEPDGSAVRSAYEVDLSQQINLTIQKTL</sequence>
<protein>
    <submittedName>
        <fullName evidence="2">HD-GYP domain-containing protein</fullName>
    </submittedName>
</protein>
<dbReference type="PANTHER" id="PTHR43155:SF2">
    <property type="entry name" value="CYCLIC DI-GMP PHOSPHODIESTERASE PA4108"/>
    <property type="match status" value="1"/>
</dbReference>
<dbReference type="SMART" id="SM00471">
    <property type="entry name" value="HDc"/>
    <property type="match status" value="1"/>
</dbReference>
<dbReference type="CDD" id="cd00077">
    <property type="entry name" value="HDc"/>
    <property type="match status" value="1"/>
</dbReference>
<dbReference type="PROSITE" id="PS51832">
    <property type="entry name" value="HD_GYP"/>
    <property type="match status" value="1"/>
</dbReference>
<keyword evidence="3" id="KW-1185">Reference proteome</keyword>
<dbReference type="Proteomes" id="UP000317036">
    <property type="component" value="Unassembled WGS sequence"/>
</dbReference>
<reference evidence="2 3" key="1">
    <citation type="submission" date="2019-07" db="EMBL/GenBank/DDBJ databases">
        <authorList>
            <person name="Kim J."/>
        </authorList>
    </citation>
    <scope>NUCLEOTIDE SEQUENCE [LARGE SCALE GENOMIC DNA]</scope>
    <source>
        <strain evidence="2 3">JC52</strain>
    </source>
</reference>
<name>A0A559KC46_9BACL</name>
<comment type="caution">
    <text evidence="2">The sequence shown here is derived from an EMBL/GenBank/DDBJ whole genome shotgun (WGS) entry which is preliminary data.</text>
</comment>
<accession>A0A559KC46</accession>